<dbReference type="SMART" id="SM00564">
    <property type="entry name" value="PQQ"/>
    <property type="match status" value="4"/>
</dbReference>
<protein>
    <recommendedName>
        <fullName evidence="2">Pyrrolo-quinoline quinone repeat domain-containing protein</fullName>
    </recommendedName>
</protein>
<name>A0A494YDI4_9BACL</name>
<proteinExistence type="predicted"/>
<dbReference type="AlphaFoldDB" id="A0A494YDI4"/>
<keyword evidence="1" id="KW-0732">Signal</keyword>
<dbReference type="Proteomes" id="UP000282076">
    <property type="component" value="Unassembled WGS sequence"/>
</dbReference>
<reference evidence="3 4" key="1">
    <citation type="submission" date="2018-10" db="EMBL/GenBank/DDBJ databases">
        <title>Cohnella sp. M2MS4P-1, whole genome shotgun sequence.</title>
        <authorList>
            <person name="Tuo L."/>
        </authorList>
    </citation>
    <scope>NUCLEOTIDE SEQUENCE [LARGE SCALE GENOMIC DNA]</scope>
    <source>
        <strain evidence="3 4">M2MS4P-1</strain>
    </source>
</reference>
<feature type="chain" id="PRO_5019830987" description="Pyrrolo-quinoline quinone repeat domain-containing protein" evidence="1">
    <location>
        <begin position="29"/>
        <end position="429"/>
    </location>
</feature>
<feature type="signal peptide" evidence="1">
    <location>
        <begin position="1"/>
        <end position="28"/>
    </location>
</feature>
<dbReference type="InterPro" id="IPR011047">
    <property type="entry name" value="Quinoprotein_ADH-like_sf"/>
</dbReference>
<dbReference type="InterPro" id="IPR015943">
    <property type="entry name" value="WD40/YVTN_repeat-like_dom_sf"/>
</dbReference>
<keyword evidence="4" id="KW-1185">Reference proteome</keyword>
<dbReference type="InterPro" id="IPR018391">
    <property type="entry name" value="PQQ_b-propeller_rpt"/>
</dbReference>
<feature type="domain" description="Pyrrolo-quinoline quinone repeat" evidence="2">
    <location>
        <begin position="83"/>
        <end position="177"/>
    </location>
</feature>
<evidence type="ECO:0000256" key="1">
    <source>
        <dbReference type="SAM" id="SignalP"/>
    </source>
</evidence>
<dbReference type="Pfam" id="PF13360">
    <property type="entry name" value="PQQ_2"/>
    <property type="match status" value="1"/>
</dbReference>
<comment type="caution">
    <text evidence="3">The sequence shown here is derived from an EMBL/GenBank/DDBJ whole genome shotgun (WGS) entry which is preliminary data.</text>
</comment>
<accession>A0A494YDI4</accession>
<dbReference type="OrthoDB" id="2664209at2"/>
<dbReference type="PANTHER" id="PTHR34512">
    <property type="entry name" value="CELL SURFACE PROTEIN"/>
    <property type="match status" value="1"/>
</dbReference>
<evidence type="ECO:0000313" key="4">
    <source>
        <dbReference type="Proteomes" id="UP000282076"/>
    </source>
</evidence>
<gene>
    <name evidence="3" type="ORF">D7Z26_00790</name>
</gene>
<dbReference type="EMBL" id="RBZM01000001">
    <property type="protein sequence ID" value="RKP58075.1"/>
    <property type="molecule type" value="Genomic_DNA"/>
</dbReference>
<dbReference type="PANTHER" id="PTHR34512:SF30">
    <property type="entry name" value="OUTER MEMBRANE PROTEIN ASSEMBLY FACTOR BAMB"/>
    <property type="match status" value="1"/>
</dbReference>
<evidence type="ECO:0000313" key="3">
    <source>
        <dbReference type="EMBL" id="RKP58075.1"/>
    </source>
</evidence>
<dbReference type="RefSeq" id="WP_120973836.1">
    <property type="nucleotide sequence ID" value="NZ_RBZM01000001.1"/>
</dbReference>
<evidence type="ECO:0000259" key="2">
    <source>
        <dbReference type="Pfam" id="PF13360"/>
    </source>
</evidence>
<sequence length="429" mass="46445">MKNLIAKPVFLSWCVIALVCALTQPAFAEAPHSSFKGMNWTSPDTTSIVQAKWSVAIDVPKDPETINAGTVATGGGNAYVFQKGSLLAIDAKTGKTLWTYGSKLASPIEYVAGVVYTLSEDGSLHAIDAANGKKKWSTTVRTNGIAKLLVNGDKVYVYNGHVRAFDAKSGALLWTDDYPTEFMFRDIAFANGKVLVSTEISGAYMYDTLLAFDDNNGRFAWEARNEGNTLNVKDNLILVQRTSSIFDQLNKTTLDTIDLATGKVVKTVEYKEDGEAWIDSGRLYIFAGGIVYAYPLDADPSTVTRDSYRSDSSYKNYWAGGPDAGRVLFTDGVHITGSKLVNKSLVYYGSAGAPGASIARFDTIGNGLYIAYSDGRLEAKDLITAKRTFMLQMPGRVFGPTQREAGMIIVQSQGRVSAVPEPALLKGTN</sequence>
<dbReference type="SUPFAM" id="SSF50998">
    <property type="entry name" value="Quinoprotein alcohol dehydrogenase-like"/>
    <property type="match status" value="1"/>
</dbReference>
<organism evidence="3 4">
    <name type="scientific">Cohnella endophytica</name>
    <dbReference type="NCBI Taxonomy" id="2419778"/>
    <lineage>
        <taxon>Bacteria</taxon>
        <taxon>Bacillati</taxon>
        <taxon>Bacillota</taxon>
        <taxon>Bacilli</taxon>
        <taxon>Bacillales</taxon>
        <taxon>Paenibacillaceae</taxon>
        <taxon>Cohnella</taxon>
    </lineage>
</organism>
<dbReference type="InterPro" id="IPR002372">
    <property type="entry name" value="PQQ_rpt_dom"/>
</dbReference>
<dbReference type="Gene3D" id="2.130.10.10">
    <property type="entry name" value="YVTN repeat-like/Quinoprotein amine dehydrogenase"/>
    <property type="match status" value="1"/>
</dbReference>